<dbReference type="Proteomes" id="UP000246005">
    <property type="component" value="Unassembled WGS sequence"/>
</dbReference>
<comment type="caution">
    <text evidence="2">The sequence shown here is derived from an EMBL/GenBank/DDBJ whole genome shotgun (WGS) entry which is preliminary data.</text>
</comment>
<feature type="transmembrane region" description="Helical" evidence="1">
    <location>
        <begin position="90"/>
        <end position="109"/>
    </location>
</feature>
<evidence type="ECO:0000313" key="3">
    <source>
        <dbReference type="Proteomes" id="UP000246005"/>
    </source>
</evidence>
<keyword evidence="1" id="KW-1133">Transmembrane helix</keyword>
<keyword evidence="1" id="KW-0472">Membrane</keyword>
<dbReference type="RefSeq" id="WP_170154807.1">
    <property type="nucleotide sequence ID" value="NZ_QGHB01000002.1"/>
</dbReference>
<feature type="transmembrane region" description="Helical" evidence="1">
    <location>
        <begin position="121"/>
        <end position="139"/>
    </location>
</feature>
<name>A0A316I7H3_9PSEU</name>
<dbReference type="EMBL" id="QGHB01000002">
    <property type="protein sequence ID" value="PWK88969.1"/>
    <property type="molecule type" value="Genomic_DNA"/>
</dbReference>
<evidence type="ECO:0000256" key="1">
    <source>
        <dbReference type="SAM" id="Phobius"/>
    </source>
</evidence>
<sequence length="174" mass="18634">MTTAVRLPDQFSPGAAAANAATPTCCCCCCCCAISSVGAAVHIPEALHQDTKELERPRSLLVLPAALYPLLVVVLPFVTLGEVFDLHWGWWVGGFGVALGWAVASGVIARSRRPGMSAIRLLGWAFLWCVEPFVVLPLLGPLAEATHISVIAVIYVGGASAFGYRLFRHYRGKR</sequence>
<proteinExistence type="predicted"/>
<gene>
    <name evidence="2" type="ORF">C8D88_102237</name>
</gene>
<evidence type="ECO:0000313" key="2">
    <source>
        <dbReference type="EMBL" id="PWK88969.1"/>
    </source>
</evidence>
<accession>A0A316I7H3</accession>
<feature type="transmembrane region" description="Helical" evidence="1">
    <location>
        <begin position="60"/>
        <end position="78"/>
    </location>
</feature>
<dbReference type="AlphaFoldDB" id="A0A316I7H3"/>
<feature type="transmembrane region" description="Helical" evidence="1">
    <location>
        <begin position="145"/>
        <end position="167"/>
    </location>
</feature>
<protein>
    <submittedName>
        <fullName evidence="2">Uncharacterized protein</fullName>
    </submittedName>
</protein>
<organism evidence="2 3">
    <name type="scientific">Lentzea atacamensis</name>
    <dbReference type="NCBI Taxonomy" id="531938"/>
    <lineage>
        <taxon>Bacteria</taxon>
        <taxon>Bacillati</taxon>
        <taxon>Actinomycetota</taxon>
        <taxon>Actinomycetes</taxon>
        <taxon>Pseudonocardiales</taxon>
        <taxon>Pseudonocardiaceae</taxon>
        <taxon>Lentzea</taxon>
    </lineage>
</organism>
<keyword evidence="1" id="KW-0812">Transmembrane</keyword>
<reference evidence="2 3" key="1">
    <citation type="submission" date="2018-05" db="EMBL/GenBank/DDBJ databases">
        <title>Genomic Encyclopedia of Type Strains, Phase IV (KMG-IV): sequencing the most valuable type-strain genomes for metagenomic binning, comparative biology and taxonomic classification.</title>
        <authorList>
            <person name="Goeker M."/>
        </authorList>
    </citation>
    <scope>NUCLEOTIDE SEQUENCE [LARGE SCALE GENOMIC DNA]</scope>
    <source>
        <strain evidence="2 3">DSM 45480</strain>
    </source>
</reference>